<dbReference type="EMBL" id="KZ110601">
    <property type="protein sequence ID" value="OSX59938.1"/>
    <property type="molecule type" value="Genomic_DNA"/>
</dbReference>
<reference evidence="1 2" key="1">
    <citation type="submission" date="2017-04" db="EMBL/GenBank/DDBJ databases">
        <title>Genome Sequence of the Model Brown-Rot Fungus Postia placenta SB12.</title>
        <authorList>
            <consortium name="DOE Joint Genome Institute"/>
            <person name="Gaskell J."/>
            <person name="Kersten P."/>
            <person name="Larrondo L.F."/>
            <person name="Canessa P."/>
            <person name="Martinez D."/>
            <person name="Hibbett D."/>
            <person name="Schmoll M."/>
            <person name="Kubicek C.P."/>
            <person name="Martinez A.T."/>
            <person name="Yadav J."/>
            <person name="Master E."/>
            <person name="Magnuson J.K."/>
            <person name="James T."/>
            <person name="Yaver D."/>
            <person name="Berka R."/>
            <person name="Labutti K."/>
            <person name="Lipzen A."/>
            <person name="Aerts A."/>
            <person name="Barry K."/>
            <person name="Henrissat B."/>
            <person name="Blanchette R."/>
            <person name="Grigoriev I."/>
            <person name="Cullen D."/>
        </authorList>
    </citation>
    <scope>NUCLEOTIDE SEQUENCE [LARGE SCALE GENOMIC DNA]</scope>
    <source>
        <strain evidence="1 2">MAD-698-R-SB12</strain>
    </source>
</reference>
<name>A0A1X6MUA1_9APHY</name>
<organism evidence="1 2">
    <name type="scientific">Postia placenta MAD-698-R-SB12</name>
    <dbReference type="NCBI Taxonomy" id="670580"/>
    <lineage>
        <taxon>Eukaryota</taxon>
        <taxon>Fungi</taxon>
        <taxon>Dikarya</taxon>
        <taxon>Basidiomycota</taxon>
        <taxon>Agaricomycotina</taxon>
        <taxon>Agaricomycetes</taxon>
        <taxon>Polyporales</taxon>
        <taxon>Adustoporiaceae</taxon>
        <taxon>Rhodonia</taxon>
    </lineage>
</organism>
<accession>A0A1X6MUA1</accession>
<dbReference type="SUPFAM" id="SSF52047">
    <property type="entry name" value="RNI-like"/>
    <property type="match status" value="1"/>
</dbReference>
<gene>
    <name evidence="1" type="ORF">POSPLADRAFT_1059232</name>
</gene>
<dbReference type="Gene3D" id="3.80.10.10">
    <property type="entry name" value="Ribonuclease Inhibitor"/>
    <property type="match status" value="1"/>
</dbReference>
<keyword evidence="2" id="KW-1185">Reference proteome</keyword>
<dbReference type="Proteomes" id="UP000194127">
    <property type="component" value="Unassembled WGS sequence"/>
</dbReference>
<proteinExistence type="predicted"/>
<protein>
    <submittedName>
        <fullName evidence="1">Uncharacterized protein</fullName>
    </submittedName>
</protein>
<evidence type="ECO:0000313" key="1">
    <source>
        <dbReference type="EMBL" id="OSX59938.1"/>
    </source>
</evidence>
<dbReference type="STRING" id="670580.A0A1X6MUA1"/>
<dbReference type="GeneID" id="36326084"/>
<sequence>MSPLSLTDFISSLETLCAGIVAPAGSIGVTRPVIEDQIQRHALVTNRLRRQLNAQFVPINKLPPEILTEILLAYVEEFKLSFDERMSSKYWKWTAALSVCSYWREVALSSPRLWSFVAVTCNGEWMSQVLQRAKSTPLIVVGRLDGVTSFKDYEALELVMQQLPHIRSLHLHTEGHILEDILAKTGRSGNRLRSLCIAANSLSNVYRPTPPPSLLISGQFECLERLEIKEVPLPRKVTSSLASLKHLKVTQARDARLSPLSDVLSVLEQLPLLQTLELNAYLWLTEHDHAATISSPWEVTLPKLRTISLTARTKDCVALLGCLSLSQGVVYSLRCMGMDQWEELAKTLTSKLSGKQILAFSVKSGLKDSLESQSTTRICGSFTDSLGSPDTGAEPEQFAFKVTVDTPFRQEITNLVATFCAQMPLSAVKQLEVSSLELSSNMWCLAFGQITSLDKLVVSGPAFKDLSPALRTADSHHGTAVDGRKHFFLHDIATLHLHNARFADLRDHQDPEESLMGFYAEDLEMSLKERQEHDSNIERLVLTQTINLWDDDFHALEALVGNAMWQGTNDDEPIEDNLWAGFDGGETDEEDEEHENLIDENEHIMPLLPFEDEIEDGIFDGPDANDAILFGIGWP</sequence>
<dbReference type="OrthoDB" id="3181669at2759"/>
<dbReference type="RefSeq" id="XP_024336732.1">
    <property type="nucleotide sequence ID" value="XM_024481134.1"/>
</dbReference>
<dbReference type="InterPro" id="IPR032675">
    <property type="entry name" value="LRR_dom_sf"/>
</dbReference>
<evidence type="ECO:0000313" key="2">
    <source>
        <dbReference type="Proteomes" id="UP000194127"/>
    </source>
</evidence>
<dbReference type="Gene3D" id="1.20.1280.50">
    <property type="match status" value="1"/>
</dbReference>
<dbReference type="AlphaFoldDB" id="A0A1X6MUA1"/>